<protein>
    <submittedName>
        <fullName evidence="2">Uncharacterized protein</fullName>
    </submittedName>
</protein>
<proteinExistence type="predicted"/>
<evidence type="ECO:0000313" key="3">
    <source>
        <dbReference type="Proteomes" id="UP000199501"/>
    </source>
</evidence>
<sequence>MSVRVGDPVYRFFVALVAVAAVGMTAFMFTLAGRHPAALVPGIVYLVALAALAFSPAGRALAGRIGLGVVLAVAAVAMMGLLFVQGGRNPNSLVFGLMFLLAAIVLTARAPARAMAEAGLPAILAMAASGFAGGITVQLFVAARGDTSSLVFGGLFLLAAVVFQVGLRLPNPARFAVGAVVVAFSAALLYFLVVSGRGGASIGLAALFVAALIGSLAAAGAPRSADPAGDRHVVR</sequence>
<organism evidence="2 3">
    <name type="scientific">Actinokineospora iranica</name>
    <dbReference type="NCBI Taxonomy" id="1271860"/>
    <lineage>
        <taxon>Bacteria</taxon>
        <taxon>Bacillati</taxon>
        <taxon>Actinomycetota</taxon>
        <taxon>Actinomycetes</taxon>
        <taxon>Pseudonocardiales</taxon>
        <taxon>Pseudonocardiaceae</taxon>
        <taxon>Actinokineospora</taxon>
    </lineage>
</organism>
<dbReference type="AlphaFoldDB" id="A0A1G6V2P0"/>
<keyword evidence="1" id="KW-0472">Membrane</keyword>
<feature type="transmembrane region" description="Helical" evidence="1">
    <location>
        <begin position="38"/>
        <end position="58"/>
    </location>
</feature>
<feature type="transmembrane region" description="Helical" evidence="1">
    <location>
        <begin position="149"/>
        <end position="167"/>
    </location>
</feature>
<feature type="transmembrane region" description="Helical" evidence="1">
    <location>
        <begin position="90"/>
        <end position="108"/>
    </location>
</feature>
<name>A0A1G6V2P0_9PSEU</name>
<evidence type="ECO:0000256" key="1">
    <source>
        <dbReference type="SAM" id="Phobius"/>
    </source>
</evidence>
<evidence type="ECO:0000313" key="2">
    <source>
        <dbReference type="EMBL" id="SDD47753.1"/>
    </source>
</evidence>
<accession>A0A1G6V2P0</accession>
<feature type="transmembrane region" description="Helical" evidence="1">
    <location>
        <begin position="65"/>
        <end position="84"/>
    </location>
</feature>
<dbReference type="EMBL" id="FMZZ01000011">
    <property type="protein sequence ID" value="SDD47753.1"/>
    <property type="molecule type" value="Genomic_DNA"/>
</dbReference>
<feature type="transmembrane region" description="Helical" evidence="1">
    <location>
        <begin position="199"/>
        <end position="221"/>
    </location>
</feature>
<feature type="transmembrane region" description="Helical" evidence="1">
    <location>
        <begin position="174"/>
        <end position="193"/>
    </location>
</feature>
<dbReference type="RefSeq" id="WP_091454196.1">
    <property type="nucleotide sequence ID" value="NZ_FMZZ01000011.1"/>
</dbReference>
<dbReference type="Proteomes" id="UP000199501">
    <property type="component" value="Unassembled WGS sequence"/>
</dbReference>
<feature type="transmembrane region" description="Helical" evidence="1">
    <location>
        <begin position="12"/>
        <end position="32"/>
    </location>
</feature>
<gene>
    <name evidence="2" type="ORF">SAMN05216174_111211</name>
</gene>
<reference evidence="3" key="1">
    <citation type="submission" date="2016-10" db="EMBL/GenBank/DDBJ databases">
        <authorList>
            <person name="Varghese N."/>
            <person name="Submissions S."/>
        </authorList>
    </citation>
    <scope>NUCLEOTIDE SEQUENCE [LARGE SCALE GENOMIC DNA]</scope>
    <source>
        <strain evidence="3">IBRC-M 10403</strain>
    </source>
</reference>
<keyword evidence="1" id="KW-1133">Transmembrane helix</keyword>
<dbReference type="STRING" id="1271860.SAMN05216174_111211"/>
<keyword evidence="1" id="KW-0812">Transmembrane</keyword>
<feature type="transmembrane region" description="Helical" evidence="1">
    <location>
        <begin position="120"/>
        <end position="143"/>
    </location>
</feature>
<keyword evidence="3" id="KW-1185">Reference proteome</keyword>